<organism evidence="1 2">
    <name type="scientific">Pholiota conissans</name>
    <dbReference type="NCBI Taxonomy" id="109636"/>
    <lineage>
        <taxon>Eukaryota</taxon>
        <taxon>Fungi</taxon>
        <taxon>Dikarya</taxon>
        <taxon>Basidiomycota</taxon>
        <taxon>Agaricomycotina</taxon>
        <taxon>Agaricomycetes</taxon>
        <taxon>Agaricomycetidae</taxon>
        <taxon>Agaricales</taxon>
        <taxon>Agaricineae</taxon>
        <taxon>Strophariaceae</taxon>
        <taxon>Pholiota</taxon>
    </lineage>
</organism>
<protein>
    <submittedName>
        <fullName evidence="1">Uncharacterized protein</fullName>
    </submittedName>
</protein>
<dbReference type="AlphaFoldDB" id="A0A9P5YQA7"/>
<dbReference type="EMBL" id="MU155441">
    <property type="protein sequence ID" value="KAF9473457.1"/>
    <property type="molecule type" value="Genomic_DNA"/>
</dbReference>
<accession>A0A9P5YQA7</accession>
<evidence type="ECO:0000313" key="2">
    <source>
        <dbReference type="Proteomes" id="UP000807469"/>
    </source>
</evidence>
<name>A0A9P5YQA7_9AGAR</name>
<sequence>MDAFPGSEDEPVRFSDFGEEKVELWAGSSRLESKSRMDTIGFYGLFVCIQVLPRSALYENSWHTRQQASLFSSCHSPARNLRHYIFTPTYRLHLGRDRNTSLSLGFSIYTFVYSERAFLTYPTTSFTSHRKRCIPTFVSALDGLHHSHVQWGTIGIILIPELASRGVVPAFSIPCFSDYIWREDITLPVTRALRFAITTSVTLSHGFPPPQGGIAVKIIDHGDRCLTLPILL</sequence>
<comment type="caution">
    <text evidence="1">The sequence shown here is derived from an EMBL/GenBank/DDBJ whole genome shotgun (WGS) entry which is preliminary data.</text>
</comment>
<reference evidence="1" key="1">
    <citation type="submission" date="2020-11" db="EMBL/GenBank/DDBJ databases">
        <authorList>
            <consortium name="DOE Joint Genome Institute"/>
            <person name="Ahrendt S."/>
            <person name="Riley R."/>
            <person name="Andreopoulos W."/>
            <person name="Labutti K."/>
            <person name="Pangilinan J."/>
            <person name="Ruiz-Duenas F.J."/>
            <person name="Barrasa J.M."/>
            <person name="Sanchez-Garcia M."/>
            <person name="Camarero S."/>
            <person name="Miyauchi S."/>
            <person name="Serrano A."/>
            <person name="Linde D."/>
            <person name="Babiker R."/>
            <person name="Drula E."/>
            <person name="Ayuso-Fernandez I."/>
            <person name="Pacheco R."/>
            <person name="Padilla G."/>
            <person name="Ferreira P."/>
            <person name="Barriuso J."/>
            <person name="Kellner H."/>
            <person name="Castanera R."/>
            <person name="Alfaro M."/>
            <person name="Ramirez L."/>
            <person name="Pisabarro A.G."/>
            <person name="Kuo A."/>
            <person name="Tritt A."/>
            <person name="Lipzen A."/>
            <person name="He G."/>
            <person name="Yan M."/>
            <person name="Ng V."/>
            <person name="Cullen D."/>
            <person name="Martin F."/>
            <person name="Rosso M.-N."/>
            <person name="Henrissat B."/>
            <person name="Hibbett D."/>
            <person name="Martinez A.T."/>
            <person name="Grigoriev I.V."/>
        </authorList>
    </citation>
    <scope>NUCLEOTIDE SEQUENCE</scope>
    <source>
        <strain evidence="1">CIRM-BRFM 674</strain>
    </source>
</reference>
<evidence type="ECO:0000313" key="1">
    <source>
        <dbReference type="EMBL" id="KAF9473457.1"/>
    </source>
</evidence>
<proteinExistence type="predicted"/>
<keyword evidence="2" id="KW-1185">Reference proteome</keyword>
<dbReference type="Proteomes" id="UP000807469">
    <property type="component" value="Unassembled WGS sequence"/>
</dbReference>
<gene>
    <name evidence="1" type="ORF">BDN70DRAFT_937430</name>
</gene>